<name>A0AAD1ZUJ8_9LAMI</name>
<dbReference type="AlphaFoldDB" id="A0AAD1ZUJ8"/>
<keyword evidence="3" id="KW-1185">Reference proteome</keyword>
<accession>A0AAD1ZUJ8</accession>
<dbReference type="Proteomes" id="UP000834106">
    <property type="component" value="Chromosome 12"/>
</dbReference>
<sequence length="186" mass="21170">MGERLAGFGVVNSMVRRRMLKEDKESPDLKDALDAMEEGGPSSLNEKFSNVTSKMVVDDDDDMYFDDSDSDDEAENCLQELGKEFLKGFCKKISTAFIEQYGLISHQINSYNDFIKHGIQQMFNSIGEIVVEPGYDPSKRGDGDWRYASLKFGKVTLEQPTFWTGEKFSAEGGKEFLEMYPWHARL</sequence>
<evidence type="ECO:0000313" key="3">
    <source>
        <dbReference type="Proteomes" id="UP000834106"/>
    </source>
</evidence>
<dbReference type="Gene3D" id="3.90.1100.10">
    <property type="match status" value="1"/>
</dbReference>
<dbReference type="SUPFAM" id="SSF64484">
    <property type="entry name" value="beta and beta-prime subunits of DNA dependent RNA-polymerase"/>
    <property type="match status" value="1"/>
</dbReference>
<evidence type="ECO:0008006" key="4">
    <source>
        <dbReference type="Google" id="ProtNLM"/>
    </source>
</evidence>
<feature type="region of interest" description="Disordered" evidence="1">
    <location>
        <begin position="25"/>
        <end position="47"/>
    </location>
</feature>
<gene>
    <name evidence="2" type="ORF">FPE_LOCUS20935</name>
</gene>
<evidence type="ECO:0000256" key="1">
    <source>
        <dbReference type="SAM" id="MobiDB-lite"/>
    </source>
</evidence>
<dbReference type="EMBL" id="OU503047">
    <property type="protein sequence ID" value="CAI9773505.1"/>
    <property type="molecule type" value="Genomic_DNA"/>
</dbReference>
<evidence type="ECO:0000313" key="2">
    <source>
        <dbReference type="EMBL" id="CAI9773505.1"/>
    </source>
</evidence>
<proteinExistence type="predicted"/>
<protein>
    <recommendedName>
        <fullName evidence="4">DNA-directed RNA polymerase</fullName>
    </recommendedName>
</protein>
<reference evidence="2" key="1">
    <citation type="submission" date="2023-05" db="EMBL/GenBank/DDBJ databases">
        <authorList>
            <person name="Huff M."/>
        </authorList>
    </citation>
    <scope>NUCLEOTIDE SEQUENCE</scope>
</reference>
<organism evidence="2 3">
    <name type="scientific">Fraxinus pennsylvanica</name>
    <dbReference type="NCBI Taxonomy" id="56036"/>
    <lineage>
        <taxon>Eukaryota</taxon>
        <taxon>Viridiplantae</taxon>
        <taxon>Streptophyta</taxon>
        <taxon>Embryophyta</taxon>
        <taxon>Tracheophyta</taxon>
        <taxon>Spermatophyta</taxon>
        <taxon>Magnoliopsida</taxon>
        <taxon>eudicotyledons</taxon>
        <taxon>Gunneridae</taxon>
        <taxon>Pentapetalae</taxon>
        <taxon>asterids</taxon>
        <taxon>lamiids</taxon>
        <taxon>Lamiales</taxon>
        <taxon>Oleaceae</taxon>
        <taxon>Oleeae</taxon>
        <taxon>Fraxinus</taxon>
    </lineage>
</organism>